<evidence type="ECO:0000256" key="6">
    <source>
        <dbReference type="RuleBase" id="RU363077"/>
    </source>
</evidence>
<dbReference type="EMBL" id="KI393980">
    <property type="protein sequence ID" value="ERN05831.1"/>
    <property type="molecule type" value="Genomic_DNA"/>
</dbReference>
<proteinExistence type="inferred from homology"/>
<feature type="transmembrane region" description="Helical" evidence="6">
    <location>
        <begin position="301"/>
        <end position="320"/>
    </location>
</feature>
<comment type="subcellular location">
    <subcellularLocation>
        <location evidence="1 6">Membrane</location>
        <topology evidence="1 6">Multi-pass membrane protein</topology>
    </subcellularLocation>
</comment>
<keyword evidence="4 6" id="KW-1133">Transmembrane helix</keyword>
<feature type="transmembrane region" description="Helical" evidence="6">
    <location>
        <begin position="210"/>
        <end position="230"/>
    </location>
</feature>
<evidence type="ECO:0000256" key="1">
    <source>
        <dbReference type="ARBA" id="ARBA00004141"/>
    </source>
</evidence>
<feature type="transmembrane region" description="Helical" evidence="6">
    <location>
        <begin position="101"/>
        <end position="119"/>
    </location>
</feature>
<feature type="transmembrane region" description="Helical" evidence="6">
    <location>
        <begin position="131"/>
        <end position="149"/>
    </location>
</feature>
<dbReference type="InterPro" id="IPR030184">
    <property type="entry name" value="WAT1-related"/>
</dbReference>
<dbReference type="InterPro" id="IPR037185">
    <property type="entry name" value="EmrE-like"/>
</dbReference>
<organism evidence="8 9">
    <name type="scientific">Amborella trichopoda</name>
    <dbReference type="NCBI Taxonomy" id="13333"/>
    <lineage>
        <taxon>Eukaryota</taxon>
        <taxon>Viridiplantae</taxon>
        <taxon>Streptophyta</taxon>
        <taxon>Embryophyta</taxon>
        <taxon>Tracheophyta</taxon>
        <taxon>Spermatophyta</taxon>
        <taxon>Magnoliopsida</taxon>
        <taxon>Amborellales</taxon>
        <taxon>Amborellaceae</taxon>
        <taxon>Amborella</taxon>
    </lineage>
</organism>
<dbReference type="GO" id="GO:0022857">
    <property type="term" value="F:transmembrane transporter activity"/>
    <property type="evidence" value="ECO:0007669"/>
    <property type="project" value="InterPro"/>
</dbReference>
<name>W1PDY1_AMBTC</name>
<dbReference type="PANTHER" id="PTHR31218">
    <property type="entry name" value="WAT1-RELATED PROTEIN"/>
    <property type="match status" value="1"/>
</dbReference>
<protein>
    <recommendedName>
        <fullName evidence="6">WAT1-related protein</fullName>
    </recommendedName>
</protein>
<keyword evidence="9" id="KW-1185">Reference proteome</keyword>
<dbReference type="HOGENOM" id="CLU_025359_1_0_1"/>
<dbReference type="Gramene" id="ERN05831">
    <property type="protein sequence ID" value="ERN05831"/>
    <property type="gene ID" value="AMTR_s00006p00261210"/>
</dbReference>
<feature type="transmembrane region" description="Helical" evidence="6">
    <location>
        <begin position="7"/>
        <end position="28"/>
    </location>
</feature>
<evidence type="ECO:0000256" key="3">
    <source>
        <dbReference type="ARBA" id="ARBA00022692"/>
    </source>
</evidence>
<dbReference type="AlphaFoldDB" id="W1PDY1"/>
<dbReference type="Pfam" id="PF00892">
    <property type="entry name" value="EamA"/>
    <property type="match status" value="2"/>
</dbReference>
<feature type="domain" description="EamA" evidence="7">
    <location>
        <begin position="180"/>
        <end position="318"/>
    </location>
</feature>
<gene>
    <name evidence="8" type="ORF">AMTR_s00006p00261210</name>
</gene>
<feature type="transmembrane region" description="Helical" evidence="6">
    <location>
        <begin position="68"/>
        <end position="89"/>
    </location>
</feature>
<dbReference type="InterPro" id="IPR000620">
    <property type="entry name" value="EamA_dom"/>
</dbReference>
<accession>W1PDY1</accession>
<keyword evidence="3 6" id="KW-0812">Transmembrane</keyword>
<feature type="domain" description="EamA" evidence="7">
    <location>
        <begin position="7"/>
        <end position="146"/>
    </location>
</feature>
<feature type="transmembrane region" description="Helical" evidence="6">
    <location>
        <begin position="250"/>
        <end position="267"/>
    </location>
</feature>
<dbReference type="SUPFAM" id="SSF103481">
    <property type="entry name" value="Multidrug resistance efflux transporter EmrE"/>
    <property type="match status" value="2"/>
</dbReference>
<feature type="transmembrane region" description="Helical" evidence="6">
    <location>
        <begin position="34"/>
        <end position="56"/>
    </location>
</feature>
<feature type="transmembrane region" description="Helical" evidence="6">
    <location>
        <begin position="178"/>
        <end position="198"/>
    </location>
</feature>
<dbReference type="eggNOG" id="ENOG502QRHH">
    <property type="taxonomic scope" value="Eukaryota"/>
</dbReference>
<evidence type="ECO:0000313" key="9">
    <source>
        <dbReference type="Proteomes" id="UP000017836"/>
    </source>
</evidence>
<evidence type="ECO:0000256" key="5">
    <source>
        <dbReference type="ARBA" id="ARBA00023136"/>
    </source>
</evidence>
<evidence type="ECO:0000259" key="7">
    <source>
        <dbReference type="Pfam" id="PF00892"/>
    </source>
</evidence>
<dbReference type="Proteomes" id="UP000017836">
    <property type="component" value="Unassembled WGS sequence"/>
</dbReference>
<evidence type="ECO:0000313" key="8">
    <source>
        <dbReference type="EMBL" id="ERN05831.1"/>
    </source>
</evidence>
<evidence type="ECO:0000256" key="4">
    <source>
        <dbReference type="ARBA" id="ARBA00022989"/>
    </source>
</evidence>
<reference evidence="9" key="1">
    <citation type="journal article" date="2013" name="Science">
        <title>The Amborella genome and the evolution of flowering plants.</title>
        <authorList>
            <consortium name="Amborella Genome Project"/>
        </authorList>
    </citation>
    <scope>NUCLEOTIDE SEQUENCE [LARGE SCALE GENOMIC DNA]</scope>
</reference>
<evidence type="ECO:0000256" key="2">
    <source>
        <dbReference type="ARBA" id="ARBA00007635"/>
    </source>
</evidence>
<comment type="similarity">
    <text evidence="2 6">Belongs to the drug/metabolite transporter (DMT) superfamily. Plant drug/metabolite exporter (P-DME) (TC 2.A.7.4) family.</text>
</comment>
<dbReference type="GO" id="GO:0005886">
    <property type="term" value="C:plasma membrane"/>
    <property type="evidence" value="ECO:0000318"/>
    <property type="project" value="GO_Central"/>
</dbReference>
<dbReference type="OMA" id="FAMAVIC"/>
<feature type="transmembrane region" description="Helical" evidence="6">
    <location>
        <begin position="274"/>
        <end position="295"/>
    </location>
</feature>
<keyword evidence="5 6" id="KW-0472">Membrane</keyword>
<sequence>MAGWAPYMVMIGLQLVIAIADIMSKGALERGMSFHVFIVYRLIVSILLLSPFAYFLDRKTRPSLTRPVFFKLFLLALCGITGTQHAYFAGLMYSSPTVVGAMNNLCPAITFILAILFRMECVNIRMHRGQAKLLGTSICIGGAMLFTFYKGDKFPPLKVPSTINIHGTSGAKYAKPNWVKGSCFAIVSTLCWSVFLILQASIYKVYPATLSMNAWISFLGVLQSAVVAVIFERTASPWMIGWDLELLACLYYGILVSAIGYSLNAWCISKRGPVFVALFFPLQLIIAAILSAFFLKERLHLGSVIGGCLIILGFYCVMWGKSKDDNNEKAEDKIPIKDEVEKASNSREVAAT</sequence>